<evidence type="ECO:0000256" key="1">
    <source>
        <dbReference type="SAM" id="Coils"/>
    </source>
</evidence>
<organism evidence="4 5">
    <name type="scientific">Gomphillus americanus</name>
    <dbReference type="NCBI Taxonomy" id="1940652"/>
    <lineage>
        <taxon>Eukaryota</taxon>
        <taxon>Fungi</taxon>
        <taxon>Dikarya</taxon>
        <taxon>Ascomycota</taxon>
        <taxon>Pezizomycotina</taxon>
        <taxon>Lecanoromycetes</taxon>
        <taxon>OSLEUM clade</taxon>
        <taxon>Ostropomycetidae</taxon>
        <taxon>Ostropales</taxon>
        <taxon>Graphidaceae</taxon>
        <taxon>Gomphilloideae</taxon>
        <taxon>Gomphillus</taxon>
    </lineage>
</organism>
<proteinExistence type="predicted"/>
<feature type="region of interest" description="Disordered" evidence="2">
    <location>
        <begin position="400"/>
        <end position="421"/>
    </location>
</feature>
<evidence type="ECO:0000313" key="5">
    <source>
        <dbReference type="Proteomes" id="UP000664169"/>
    </source>
</evidence>
<evidence type="ECO:0000313" key="4">
    <source>
        <dbReference type="EMBL" id="CAF9922769.1"/>
    </source>
</evidence>
<keyword evidence="1" id="KW-0175">Coiled coil</keyword>
<feature type="coiled-coil region" evidence="1">
    <location>
        <begin position="647"/>
        <end position="674"/>
    </location>
</feature>
<evidence type="ECO:0000259" key="3">
    <source>
        <dbReference type="Pfam" id="PF26176"/>
    </source>
</evidence>
<evidence type="ECO:0000256" key="2">
    <source>
        <dbReference type="SAM" id="MobiDB-lite"/>
    </source>
</evidence>
<feature type="domain" description="C2H2-domain containing protein second zinc finger" evidence="3">
    <location>
        <begin position="565"/>
        <end position="594"/>
    </location>
</feature>
<feature type="region of interest" description="Disordered" evidence="2">
    <location>
        <begin position="442"/>
        <end position="514"/>
    </location>
</feature>
<dbReference type="OrthoDB" id="5305647at2759"/>
<dbReference type="EMBL" id="CAJPDQ010000018">
    <property type="protein sequence ID" value="CAF9922769.1"/>
    <property type="molecule type" value="Genomic_DNA"/>
</dbReference>
<gene>
    <name evidence="4" type="ORF">GOMPHAMPRED_002668</name>
</gene>
<dbReference type="InterPro" id="IPR059095">
    <property type="entry name" value="Znf_C2H2_17_2nd"/>
</dbReference>
<feature type="compositionally biased region" description="Pro residues" evidence="2">
    <location>
        <begin position="475"/>
        <end position="484"/>
    </location>
</feature>
<dbReference type="AlphaFoldDB" id="A0A8H3FFX4"/>
<comment type="caution">
    <text evidence="4">The sequence shown here is derived from an EMBL/GenBank/DDBJ whole genome shotgun (WGS) entry which is preliminary data.</text>
</comment>
<sequence>MDIRRPSLYAAITLAKLLYNFRDRIRMRIQSKKSRIANSSASELNHFERVRAVLRIEDQDPGWNVPLCDAARYDRKFLTFDAQQYSRFWKQRQASSILDNTTLLLQCLAKLQTDHTARHDAALRHNLCDLAEFDKYLANLEHLVRCLQQAALNVLVQNTLDWIALNAGYWYKWLNCAHISDDWYSEWSSDRPPLNSTMPWNIKASLVVLWGVCWMFFDGTWHVQNQGSNWLPGTSVSTEAQTTGAAAVLSSPIDIQFQRRGDFIPYPSHSSDSSPYAQSGNTVVDQANMIGRIGQGGYATHNVSVSQSGSGSSHMGEARYDNIRLSQQATSRLELQSYGPVISSAGIRSPLTVSTGSPPQGTSDFVPSFYAQEASLWQQAPEGQAISHYEWSQPNPHGAISSPNVYPSPGQVKSYTSNVANTSPLPGYHSTWEQSNLQPKDYMRNHRSGLGSMTGYPLSPNNSASEERESSTAPVAPPINPIKQPPSIEDSPTQEGRGSSQEPPQSADGTFYCDHPKCAKAPPRFPRRSEWKVPGCEKIQGFTYSGGLLRHEREVHRQHGGPIKHHVCPHADCKRSEEGFSRKENLTEHLRRVHRSQGLNGSALIKSEQALSPSLNALSHNRPFSSDSSTRRKRRKNAFDEEGNSQQMALQLENANLREENNRLKQQIQQQDATIVHLRSLLGGYPAPQ</sequence>
<feature type="compositionally biased region" description="Polar residues" evidence="2">
    <location>
        <begin position="490"/>
        <end position="508"/>
    </location>
</feature>
<name>A0A8H3FFX4_9LECA</name>
<feature type="region of interest" description="Disordered" evidence="2">
    <location>
        <begin position="614"/>
        <end position="646"/>
    </location>
</feature>
<reference evidence="4" key="1">
    <citation type="submission" date="2021-03" db="EMBL/GenBank/DDBJ databases">
        <authorList>
            <person name="Tagirdzhanova G."/>
        </authorList>
    </citation>
    <scope>NUCLEOTIDE SEQUENCE</scope>
</reference>
<keyword evidence="5" id="KW-1185">Reference proteome</keyword>
<accession>A0A8H3FFX4</accession>
<dbReference type="Proteomes" id="UP000664169">
    <property type="component" value="Unassembled WGS sequence"/>
</dbReference>
<protein>
    <recommendedName>
        <fullName evidence="3">C2H2-domain containing protein second zinc finger domain-containing protein</fullName>
    </recommendedName>
</protein>
<feature type="compositionally biased region" description="Polar residues" evidence="2">
    <location>
        <begin position="614"/>
        <end position="624"/>
    </location>
</feature>
<dbReference type="Pfam" id="PF26176">
    <property type="entry name" value="zf_C2H2_17_2"/>
    <property type="match status" value="1"/>
</dbReference>